<dbReference type="AlphaFoldDB" id="A0A9P7BYP1"/>
<name>A0A9P7BYP1_9FUNG</name>
<feature type="region of interest" description="Disordered" evidence="1">
    <location>
        <begin position="43"/>
        <end position="95"/>
    </location>
</feature>
<dbReference type="Proteomes" id="UP000740926">
    <property type="component" value="Unassembled WGS sequence"/>
</dbReference>
<proteinExistence type="predicted"/>
<sequence>MSLSLGTVRNGTPVLSQMATIRCMPAAASEGMAITSSLAAVSRTTVGASPRVPRIGRPCSLAPRRWGASSSRPTGSKLPERRRSRTSVSAAWPAPRISTRRALESDCSAW</sequence>
<comment type="caution">
    <text evidence="2">The sequence shown here is derived from an EMBL/GenBank/DDBJ whole genome shotgun (WGS) entry which is preliminary data.</text>
</comment>
<evidence type="ECO:0000313" key="3">
    <source>
        <dbReference type="Proteomes" id="UP000740926"/>
    </source>
</evidence>
<protein>
    <submittedName>
        <fullName evidence="2">Uncharacterized protein</fullName>
    </submittedName>
</protein>
<keyword evidence="3" id="KW-1185">Reference proteome</keyword>
<gene>
    <name evidence="2" type="ORF">G6F50_018214</name>
</gene>
<dbReference type="EMBL" id="JAANIU010016359">
    <property type="protein sequence ID" value="KAG1528771.1"/>
    <property type="molecule type" value="Genomic_DNA"/>
</dbReference>
<evidence type="ECO:0000256" key="1">
    <source>
        <dbReference type="SAM" id="MobiDB-lite"/>
    </source>
</evidence>
<accession>A0A9P7BYP1</accession>
<reference evidence="2 3" key="1">
    <citation type="journal article" date="2020" name="Microb. Genom.">
        <title>Genetic diversity of clinical and environmental Mucorales isolates obtained from an investigation of mucormycosis cases among solid organ transplant recipients.</title>
        <authorList>
            <person name="Nguyen M.H."/>
            <person name="Kaul D."/>
            <person name="Muto C."/>
            <person name="Cheng S.J."/>
            <person name="Richter R.A."/>
            <person name="Bruno V.M."/>
            <person name="Liu G."/>
            <person name="Beyhan S."/>
            <person name="Sundermann A.J."/>
            <person name="Mounaud S."/>
            <person name="Pasculle A.W."/>
            <person name="Nierman W.C."/>
            <person name="Driscoll E."/>
            <person name="Cumbie R."/>
            <person name="Clancy C.J."/>
            <person name="Dupont C.L."/>
        </authorList>
    </citation>
    <scope>NUCLEOTIDE SEQUENCE [LARGE SCALE GENOMIC DNA]</scope>
    <source>
        <strain evidence="2 3">GL24</strain>
    </source>
</reference>
<organism evidence="2 3">
    <name type="scientific">Rhizopus delemar</name>
    <dbReference type="NCBI Taxonomy" id="936053"/>
    <lineage>
        <taxon>Eukaryota</taxon>
        <taxon>Fungi</taxon>
        <taxon>Fungi incertae sedis</taxon>
        <taxon>Mucoromycota</taxon>
        <taxon>Mucoromycotina</taxon>
        <taxon>Mucoromycetes</taxon>
        <taxon>Mucorales</taxon>
        <taxon>Mucorineae</taxon>
        <taxon>Rhizopodaceae</taxon>
        <taxon>Rhizopus</taxon>
    </lineage>
</organism>
<evidence type="ECO:0000313" key="2">
    <source>
        <dbReference type="EMBL" id="KAG1528771.1"/>
    </source>
</evidence>